<reference evidence="1 2" key="1">
    <citation type="submission" date="2024-11" db="EMBL/GenBank/DDBJ databases">
        <title>A near-complete genome assembly of Cinchona calisaya.</title>
        <authorList>
            <person name="Lian D.C."/>
            <person name="Zhao X.W."/>
            <person name="Wei L."/>
        </authorList>
    </citation>
    <scope>NUCLEOTIDE SEQUENCE [LARGE SCALE GENOMIC DNA]</scope>
    <source>
        <tissue evidence="1">Nenye</tissue>
    </source>
</reference>
<organism evidence="1 2">
    <name type="scientific">Cinchona calisaya</name>
    <dbReference type="NCBI Taxonomy" id="153742"/>
    <lineage>
        <taxon>Eukaryota</taxon>
        <taxon>Viridiplantae</taxon>
        <taxon>Streptophyta</taxon>
        <taxon>Embryophyta</taxon>
        <taxon>Tracheophyta</taxon>
        <taxon>Spermatophyta</taxon>
        <taxon>Magnoliopsida</taxon>
        <taxon>eudicotyledons</taxon>
        <taxon>Gunneridae</taxon>
        <taxon>Pentapetalae</taxon>
        <taxon>asterids</taxon>
        <taxon>lamiids</taxon>
        <taxon>Gentianales</taxon>
        <taxon>Rubiaceae</taxon>
        <taxon>Cinchonoideae</taxon>
        <taxon>Cinchoneae</taxon>
        <taxon>Cinchona</taxon>
    </lineage>
</organism>
<evidence type="ECO:0008006" key="3">
    <source>
        <dbReference type="Google" id="ProtNLM"/>
    </source>
</evidence>
<gene>
    <name evidence="1" type="ORF">ACH5RR_037059</name>
</gene>
<accession>A0ABD2Y6K3</accession>
<keyword evidence="2" id="KW-1185">Reference proteome</keyword>
<sequence>MAFVPDDEQIIKYVLDRLKSHELRSSNRVLTLNMTLVDDDSINDIDSDDEEEITDNIGAMVDDDGCDKHNFMHRNGNSTRLGSVIGETSEWIAKDYFEDSVRIPSFSFEVRPEDFACGGKTSVVFLGCQMRP</sequence>
<protein>
    <recommendedName>
        <fullName evidence="3">NAC domain-containing protein</fullName>
    </recommendedName>
</protein>
<comment type="caution">
    <text evidence="1">The sequence shown here is derived from an EMBL/GenBank/DDBJ whole genome shotgun (WGS) entry which is preliminary data.</text>
</comment>
<dbReference type="AlphaFoldDB" id="A0ABD2Y6K3"/>
<dbReference type="Proteomes" id="UP001630127">
    <property type="component" value="Unassembled WGS sequence"/>
</dbReference>
<name>A0ABD2Y6K3_9GENT</name>
<evidence type="ECO:0000313" key="1">
    <source>
        <dbReference type="EMBL" id="KAL3502610.1"/>
    </source>
</evidence>
<evidence type="ECO:0000313" key="2">
    <source>
        <dbReference type="Proteomes" id="UP001630127"/>
    </source>
</evidence>
<dbReference type="EMBL" id="JBJUIK010000015">
    <property type="protein sequence ID" value="KAL3502610.1"/>
    <property type="molecule type" value="Genomic_DNA"/>
</dbReference>
<proteinExistence type="predicted"/>